<feature type="compositionally biased region" description="Gly residues" evidence="1">
    <location>
        <begin position="462"/>
        <end position="476"/>
    </location>
</feature>
<dbReference type="AlphaFoldDB" id="A0AAV9H8G7"/>
<dbReference type="EMBL" id="MU865171">
    <property type="protein sequence ID" value="KAK4456743.1"/>
    <property type="molecule type" value="Genomic_DNA"/>
</dbReference>
<gene>
    <name evidence="3" type="ORF">QBC42DRAFT_214284</name>
</gene>
<dbReference type="Proteomes" id="UP001321749">
    <property type="component" value="Unassembled WGS sequence"/>
</dbReference>
<proteinExistence type="predicted"/>
<feature type="compositionally biased region" description="Low complexity" evidence="1">
    <location>
        <begin position="184"/>
        <end position="202"/>
    </location>
</feature>
<sequence>MSKRSQFTTITPLPSGITREVVLDFLHDHEEMIDLNPLVKERHPIPAPPHAPLDEQDCKWYSLTDKITYLPGGLAQGDITYTCAFHDLAEGLQTHCYAPAGLTIRDKWTVGGTAPGEIPKPAELGLNVPPTGLYLREDVNMKCNVFMTAFVKKTLKKSHAALVDRLKIKAEIASSNILPSKSKSTPTAARPISPAAPSPDSSVLSTPPSVYSAQSSPLWSPSATNSSSTVTSPQMPMRSPLQLPPLHAVSKSIPGYRQSPPYPSSPTAGATSKARPVSLLPMPSSNPASAFYQPPTQTTGDNNNINHIISPPPPPETPFLSRPPTELGQGRYPDQQQHPKKRHQHQQSCPLPCQQPRTGNLELRDREVAQSLVPDALRVPLDNEKAGRRMSEEELWGALGGQGLGGRTWSRPGSGTGSGSSRSMSIGGKGGEYVYSGLEGSEYGRLSGGREIPVMSTGSGMNFGGDKGSGNNGISGGLDARGHPEYPVMNPYDDGWWKN</sequence>
<feature type="region of interest" description="Disordered" evidence="1">
    <location>
        <begin position="399"/>
        <end position="425"/>
    </location>
</feature>
<feature type="compositionally biased region" description="Low complexity" evidence="1">
    <location>
        <begin position="407"/>
        <end position="425"/>
    </location>
</feature>
<dbReference type="PANTHER" id="PTHR38117:SF2">
    <property type="entry name" value="NACHT AND WD40 DOMAIN PROTEIN"/>
    <property type="match status" value="1"/>
</dbReference>
<comment type="caution">
    <text evidence="3">The sequence shown here is derived from an EMBL/GenBank/DDBJ whole genome shotgun (WGS) entry which is preliminary data.</text>
</comment>
<organism evidence="3 4">
    <name type="scientific">Cladorrhinum samala</name>
    <dbReference type="NCBI Taxonomy" id="585594"/>
    <lineage>
        <taxon>Eukaryota</taxon>
        <taxon>Fungi</taxon>
        <taxon>Dikarya</taxon>
        <taxon>Ascomycota</taxon>
        <taxon>Pezizomycotina</taxon>
        <taxon>Sordariomycetes</taxon>
        <taxon>Sordariomycetidae</taxon>
        <taxon>Sordariales</taxon>
        <taxon>Podosporaceae</taxon>
        <taxon>Cladorrhinum</taxon>
    </lineage>
</organism>
<evidence type="ECO:0000313" key="4">
    <source>
        <dbReference type="Proteomes" id="UP001321749"/>
    </source>
</evidence>
<feature type="compositionally biased region" description="Polar residues" evidence="1">
    <location>
        <begin position="203"/>
        <end position="234"/>
    </location>
</feature>
<reference evidence="3" key="1">
    <citation type="journal article" date="2023" name="Mol. Phylogenet. Evol.">
        <title>Genome-scale phylogeny and comparative genomics of the fungal order Sordariales.</title>
        <authorList>
            <person name="Hensen N."/>
            <person name="Bonometti L."/>
            <person name="Westerberg I."/>
            <person name="Brannstrom I.O."/>
            <person name="Guillou S."/>
            <person name="Cros-Aarteil S."/>
            <person name="Calhoun S."/>
            <person name="Haridas S."/>
            <person name="Kuo A."/>
            <person name="Mondo S."/>
            <person name="Pangilinan J."/>
            <person name="Riley R."/>
            <person name="LaButti K."/>
            <person name="Andreopoulos B."/>
            <person name="Lipzen A."/>
            <person name="Chen C."/>
            <person name="Yan M."/>
            <person name="Daum C."/>
            <person name="Ng V."/>
            <person name="Clum A."/>
            <person name="Steindorff A."/>
            <person name="Ohm R.A."/>
            <person name="Martin F."/>
            <person name="Silar P."/>
            <person name="Natvig D.O."/>
            <person name="Lalanne C."/>
            <person name="Gautier V."/>
            <person name="Ament-Velasquez S.L."/>
            <person name="Kruys A."/>
            <person name="Hutchinson M.I."/>
            <person name="Powell A.J."/>
            <person name="Barry K."/>
            <person name="Miller A.N."/>
            <person name="Grigoriev I.V."/>
            <person name="Debuchy R."/>
            <person name="Gladieux P."/>
            <person name="Hiltunen Thoren M."/>
            <person name="Johannesson H."/>
        </authorList>
    </citation>
    <scope>NUCLEOTIDE SEQUENCE</scope>
    <source>
        <strain evidence="3">PSN324</strain>
    </source>
</reference>
<evidence type="ECO:0000256" key="1">
    <source>
        <dbReference type="SAM" id="MobiDB-lite"/>
    </source>
</evidence>
<feature type="compositionally biased region" description="Polar residues" evidence="1">
    <location>
        <begin position="283"/>
        <end position="307"/>
    </location>
</feature>
<protein>
    <recommendedName>
        <fullName evidence="2">DUF7053 domain-containing protein</fullName>
    </recommendedName>
</protein>
<accession>A0AAV9H8G7</accession>
<reference evidence="3" key="2">
    <citation type="submission" date="2023-06" db="EMBL/GenBank/DDBJ databases">
        <authorList>
            <consortium name="Lawrence Berkeley National Laboratory"/>
            <person name="Mondo S.J."/>
            <person name="Hensen N."/>
            <person name="Bonometti L."/>
            <person name="Westerberg I."/>
            <person name="Brannstrom I.O."/>
            <person name="Guillou S."/>
            <person name="Cros-Aarteil S."/>
            <person name="Calhoun S."/>
            <person name="Haridas S."/>
            <person name="Kuo A."/>
            <person name="Pangilinan J."/>
            <person name="Riley R."/>
            <person name="Labutti K."/>
            <person name="Andreopoulos B."/>
            <person name="Lipzen A."/>
            <person name="Chen C."/>
            <person name="Yanf M."/>
            <person name="Daum C."/>
            <person name="Ng V."/>
            <person name="Clum A."/>
            <person name="Steindorff A."/>
            <person name="Ohm R."/>
            <person name="Martin F."/>
            <person name="Silar P."/>
            <person name="Natvig D."/>
            <person name="Lalanne C."/>
            <person name="Gautier V."/>
            <person name="Ament-Velasquez S.L."/>
            <person name="Kruys A."/>
            <person name="Hutchinson M.I."/>
            <person name="Powell A.J."/>
            <person name="Barry K."/>
            <person name="Miller A.N."/>
            <person name="Grigoriev I.V."/>
            <person name="Debuchy R."/>
            <person name="Gladieux P."/>
            <person name="Thoren M.H."/>
            <person name="Johannesson H."/>
        </authorList>
    </citation>
    <scope>NUCLEOTIDE SEQUENCE</scope>
    <source>
        <strain evidence="3">PSN324</strain>
    </source>
</reference>
<dbReference type="Pfam" id="PF23155">
    <property type="entry name" value="DUF7053"/>
    <property type="match status" value="1"/>
</dbReference>
<feature type="region of interest" description="Disordered" evidence="1">
    <location>
        <begin position="462"/>
        <end position="499"/>
    </location>
</feature>
<feature type="domain" description="DUF7053" evidence="2">
    <location>
        <begin position="2"/>
        <end position="171"/>
    </location>
</feature>
<keyword evidence="4" id="KW-1185">Reference proteome</keyword>
<feature type="region of interest" description="Disordered" evidence="1">
    <location>
        <begin position="179"/>
        <end position="358"/>
    </location>
</feature>
<name>A0AAV9H8G7_9PEZI</name>
<evidence type="ECO:0000313" key="3">
    <source>
        <dbReference type="EMBL" id="KAK4456743.1"/>
    </source>
</evidence>
<dbReference type="PANTHER" id="PTHR38117">
    <property type="entry name" value="NACHT AND WD40 DOMAIN PROTEIN"/>
    <property type="match status" value="1"/>
</dbReference>
<dbReference type="InterPro" id="IPR055481">
    <property type="entry name" value="DUF7053"/>
</dbReference>
<evidence type="ECO:0000259" key="2">
    <source>
        <dbReference type="Pfam" id="PF23155"/>
    </source>
</evidence>